<protein>
    <recommendedName>
        <fullName evidence="4">Outer membrane protein beta-barrel domain-containing protein</fullName>
    </recommendedName>
</protein>
<reference evidence="3" key="2">
    <citation type="submission" date="2023-07" db="EMBL/GenBank/DDBJ databases">
        <authorList>
            <person name="Jung D.-H."/>
        </authorList>
    </citation>
    <scope>NUCLEOTIDE SEQUENCE [LARGE SCALE GENOMIC DNA]</scope>
    <source>
        <strain evidence="3">JA-25</strain>
    </source>
</reference>
<keyword evidence="1" id="KW-0732">Signal</keyword>
<feature type="chain" id="PRO_5045892805" description="Outer membrane protein beta-barrel domain-containing protein" evidence="1">
    <location>
        <begin position="24"/>
        <end position="441"/>
    </location>
</feature>
<evidence type="ECO:0000256" key="1">
    <source>
        <dbReference type="SAM" id="SignalP"/>
    </source>
</evidence>
<dbReference type="RefSeq" id="WP_085412045.1">
    <property type="nucleotide sequence ID" value="NZ_WAEL01000002.1"/>
</dbReference>
<sequence length="441" mass="48245">MYSRLNCLLSGLLCLLLITPSTAQEWSFGPKAYLGLSRVLTVGDEAVLPIGSISTVADGDATISGLGVFARYDRPRWYAELDAIQGKSYAANVSVNTRSGSGPSYSSSRRYDARLIMGYKPLPWLRLSAGLVGVANNWTNRDYTADITRLDALAQAEQNPSSRERLQYEADYYRLNETAGKALKKNLLEAQVGIGADIGGLTLDLTYNPGLSTVIDGATYLGRTYAIQQRYAFWSLGVGYKLFPLKSHLLAPRKNKAYARIQRDIPFIRNEFSVGVGILLEDIGSEFIYENRYTRYVRPRLGWTVGLTYMRGLSGFEPVPSSAFQTGGFSATNTVSLLAGVRVLPVYSRQHRIGLTVGAQLSYVGGGVSSGGSYRTVTVNGQTMVIRPVNLTASSRQNGFEAAPMASLDYQFLPTDRLAIGPWLRATPDFGSFGLQAGYRF</sequence>
<reference evidence="3" key="1">
    <citation type="submission" date="2019-09" db="EMBL/GenBank/DDBJ databases">
        <authorList>
            <person name="Jung D.-H."/>
        </authorList>
    </citation>
    <scope>NUCLEOTIDE SEQUENCE [LARGE SCALE GENOMIC DNA]</scope>
    <source>
        <strain evidence="3">JA-25</strain>
    </source>
</reference>
<dbReference type="Proteomes" id="UP000606008">
    <property type="component" value="Unassembled WGS sequence"/>
</dbReference>
<comment type="caution">
    <text evidence="2">The sequence shown here is derived from an EMBL/GenBank/DDBJ whole genome shotgun (WGS) entry which is preliminary data.</text>
</comment>
<organism evidence="2 3">
    <name type="scientific">Fibrivirga algicola</name>
    <dbReference type="NCBI Taxonomy" id="2950420"/>
    <lineage>
        <taxon>Bacteria</taxon>
        <taxon>Pseudomonadati</taxon>
        <taxon>Bacteroidota</taxon>
        <taxon>Cytophagia</taxon>
        <taxon>Cytophagales</taxon>
        <taxon>Spirosomataceae</taxon>
        <taxon>Fibrivirga</taxon>
    </lineage>
</organism>
<feature type="signal peptide" evidence="1">
    <location>
        <begin position="1"/>
        <end position="23"/>
    </location>
</feature>
<dbReference type="EMBL" id="WAEL01000002">
    <property type="protein sequence ID" value="NID10098.1"/>
    <property type="molecule type" value="Genomic_DNA"/>
</dbReference>
<gene>
    <name evidence="2" type="ORF">F7231_07920</name>
</gene>
<keyword evidence="3" id="KW-1185">Reference proteome</keyword>
<evidence type="ECO:0000313" key="2">
    <source>
        <dbReference type="EMBL" id="NID10098.1"/>
    </source>
</evidence>
<proteinExistence type="predicted"/>
<evidence type="ECO:0008006" key="4">
    <source>
        <dbReference type="Google" id="ProtNLM"/>
    </source>
</evidence>
<evidence type="ECO:0000313" key="3">
    <source>
        <dbReference type="Proteomes" id="UP000606008"/>
    </source>
</evidence>
<accession>A0ABX0QHE3</accession>
<name>A0ABX0QHE3_9BACT</name>